<evidence type="ECO:0000259" key="7">
    <source>
        <dbReference type="Pfam" id="PF01625"/>
    </source>
</evidence>
<dbReference type="SUPFAM" id="SSF55068">
    <property type="entry name" value="Peptide methionine sulfoxide reductase"/>
    <property type="match status" value="1"/>
</dbReference>
<dbReference type="PANTHER" id="PTHR43774:SF1">
    <property type="entry name" value="PEPTIDE METHIONINE SULFOXIDE REDUCTASE MSRA 2"/>
    <property type="match status" value="1"/>
</dbReference>
<gene>
    <name evidence="5" type="primary">msrA</name>
    <name evidence="8" type="ORF">TE42_01680</name>
</gene>
<accession>A0A0G2HMK7</accession>
<keyword evidence="6" id="KW-0732">Signal</keyword>
<dbReference type="Pfam" id="PF01625">
    <property type="entry name" value="PMSR"/>
    <property type="match status" value="1"/>
</dbReference>
<evidence type="ECO:0000256" key="2">
    <source>
        <dbReference type="ARBA" id="ARBA00023002"/>
    </source>
</evidence>
<dbReference type="PANTHER" id="PTHR43774">
    <property type="entry name" value="PEPTIDE METHIONINE SULFOXIDE REDUCTASE"/>
    <property type="match status" value="1"/>
</dbReference>
<dbReference type="EMBL" id="JXQG01000005">
    <property type="protein sequence ID" value="KKZ13107.1"/>
    <property type="molecule type" value="Genomic_DNA"/>
</dbReference>
<dbReference type="NCBIfam" id="TIGR00401">
    <property type="entry name" value="msrA"/>
    <property type="match status" value="1"/>
</dbReference>
<dbReference type="EC" id="1.8.4.11" evidence="5"/>
<comment type="catalytic activity">
    <reaction evidence="4 5">
        <text>[thioredoxin]-disulfide + L-methionine + H2O = L-methionine (S)-S-oxide + [thioredoxin]-dithiol</text>
        <dbReference type="Rhea" id="RHEA:19993"/>
        <dbReference type="Rhea" id="RHEA-COMP:10698"/>
        <dbReference type="Rhea" id="RHEA-COMP:10700"/>
        <dbReference type="ChEBI" id="CHEBI:15377"/>
        <dbReference type="ChEBI" id="CHEBI:29950"/>
        <dbReference type="ChEBI" id="CHEBI:50058"/>
        <dbReference type="ChEBI" id="CHEBI:57844"/>
        <dbReference type="ChEBI" id="CHEBI:58772"/>
        <dbReference type="EC" id="1.8.4.11"/>
    </reaction>
</comment>
<dbReference type="GO" id="GO:0008113">
    <property type="term" value="F:peptide-methionine (S)-S-oxide reductase activity"/>
    <property type="evidence" value="ECO:0007669"/>
    <property type="project" value="UniProtKB-UniRule"/>
</dbReference>
<reference evidence="8 9" key="1">
    <citation type="submission" date="2015-01" db="EMBL/GenBank/DDBJ databases">
        <title>Lifestyle Evolution in Cyanobacterial Symbionts of Sponges.</title>
        <authorList>
            <person name="Burgsdorf I."/>
            <person name="Slaby B.M."/>
            <person name="Handley K.M."/>
            <person name="Haber M."/>
            <person name="Blom J."/>
            <person name="Marshall C.W."/>
            <person name="Gilbert J.A."/>
            <person name="Hentschel U."/>
            <person name="Steindler L."/>
        </authorList>
    </citation>
    <scope>NUCLEOTIDE SEQUENCE [LARGE SCALE GENOMIC DNA]</scope>
    <source>
        <strain evidence="8">SP3</strain>
    </source>
</reference>
<organism evidence="8 9">
    <name type="scientific">Candidatus Synechococcus spongiarum SP3</name>
    <dbReference type="NCBI Taxonomy" id="1604020"/>
    <lineage>
        <taxon>Bacteria</taxon>
        <taxon>Bacillati</taxon>
        <taxon>Cyanobacteriota</taxon>
        <taxon>Cyanophyceae</taxon>
        <taxon>Synechococcales</taxon>
        <taxon>Synechococcaceae</taxon>
        <taxon>Synechococcus</taxon>
    </lineage>
</organism>
<dbReference type="HAMAP" id="MF_01401">
    <property type="entry name" value="MsrA"/>
    <property type="match status" value="1"/>
</dbReference>
<comment type="similarity">
    <text evidence="1 5">Belongs to the MsrA Met sulfoxide reductase family.</text>
</comment>
<comment type="function">
    <text evidence="5">Has an important function as a repair enzyme for proteins that have been inactivated by oxidation. Catalyzes the reversible oxidation-reduction of methionine sulfoxide in proteins to methionine.</text>
</comment>
<evidence type="ECO:0000256" key="3">
    <source>
        <dbReference type="ARBA" id="ARBA00047806"/>
    </source>
</evidence>
<name>A0A0G2HMK7_9SYNE</name>
<feature type="domain" description="Peptide methionine sulphoxide reductase MsrA" evidence="7">
    <location>
        <begin position="46"/>
        <end position="196"/>
    </location>
</feature>
<keyword evidence="2 5" id="KW-0560">Oxidoreductase</keyword>
<comment type="caution">
    <text evidence="8">The sequence shown here is derived from an EMBL/GenBank/DDBJ whole genome shotgun (WGS) entry which is preliminary data.</text>
</comment>
<dbReference type="InterPro" id="IPR036509">
    <property type="entry name" value="Met_Sox_Rdtase_MsrA_sf"/>
</dbReference>
<evidence type="ECO:0000256" key="6">
    <source>
        <dbReference type="SAM" id="SignalP"/>
    </source>
</evidence>
<evidence type="ECO:0000256" key="1">
    <source>
        <dbReference type="ARBA" id="ARBA00005591"/>
    </source>
</evidence>
<sequence length="223" mass="24430">MTMHRSLTWLLGASLFLALLPGGATLAAPLQEGSTSPEKTPTSTETIVLAGGCFWCLESDLEKLPGVVEAVSGYSGGHVANPSYPQVSSGNTGHREVVEVTFDSQVLPLEDLLQVFWRNVDPLDNGGQFCDRGEQYASAIFVATDQQRDVVETSLDAVQAQFADQPIATPILPATTFYPAEDYHQDYAKTHPVRYRYYRWTCGRDRRLKQLWGDARSGSGEAA</sequence>
<feature type="chain" id="PRO_5002545364" description="Peptide methionine sulfoxide reductase MsrA" evidence="6">
    <location>
        <begin position="28"/>
        <end position="223"/>
    </location>
</feature>
<evidence type="ECO:0000313" key="9">
    <source>
        <dbReference type="Proteomes" id="UP000035067"/>
    </source>
</evidence>
<proteinExistence type="inferred from homology"/>
<dbReference type="GO" id="GO:0033744">
    <property type="term" value="F:L-methionine:thioredoxin-disulfide S-oxidoreductase activity"/>
    <property type="evidence" value="ECO:0007669"/>
    <property type="project" value="RHEA"/>
</dbReference>
<protein>
    <recommendedName>
        <fullName evidence="5">Peptide methionine sulfoxide reductase MsrA</fullName>
        <shortName evidence="5">Protein-methionine-S-oxide reductase</shortName>
        <ecNumber evidence="5">1.8.4.11</ecNumber>
    </recommendedName>
    <alternativeName>
        <fullName evidence="5">Peptide-methionine (S)-S-oxide reductase</fullName>
        <shortName evidence="5">Peptide Met(O) reductase</shortName>
    </alternativeName>
</protein>
<dbReference type="InterPro" id="IPR002569">
    <property type="entry name" value="Met_Sox_Rdtase_MsrA_dom"/>
</dbReference>
<feature type="signal peptide" evidence="6">
    <location>
        <begin position="1"/>
        <end position="27"/>
    </location>
</feature>
<evidence type="ECO:0000256" key="4">
    <source>
        <dbReference type="ARBA" id="ARBA00048782"/>
    </source>
</evidence>
<dbReference type="PATRIC" id="fig|1604020.3.peg.1437"/>
<evidence type="ECO:0000256" key="5">
    <source>
        <dbReference type="HAMAP-Rule" id="MF_01401"/>
    </source>
</evidence>
<comment type="catalytic activity">
    <reaction evidence="3 5">
        <text>L-methionyl-[protein] + [thioredoxin]-disulfide + H2O = L-methionyl-(S)-S-oxide-[protein] + [thioredoxin]-dithiol</text>
        <dbReference type="Rhea" id="RHEA:14217"/>
        <dbReference type="Rhea" id="RHEA-COMP:10698"/>
        <dbReference type="Rhea" id="RHEA-COMP:10700"/>
        <dbReference type="Rhea" id="RHEA-COMP:12313"/>
        <dbReference type="Rhea" id="RHEA-COMP:12315"/>
        <dbReference type="ChEBI" id="CHEBI:15377"/>
        <dbReference type="ChEBI" id="CHEBI:16044"/>
        <dbReference type="ChEBI" id="CHEBI:29950"/>
        <dbReference type="ChEBI" id="CHEBI:44120"/>
        <dbReference type="ChEBI" id="CHEBI:50058"/>
        <dbReference type="EC" id="1.8.4.11"/>
    </reaction>
</comment>
<feature type="active site" evidence="5">
    <location>
        <position position="53"/>
    </location>
</feature>
<evidence type="ECO:0000313" key="8">
    <source>
        <dbReference type="EMBL" id="KKZ13107.1"/>
    </source>
</evidence>
<dbReference type="Gene3D" id="3.30.1060.10">
    <property type="entry name" value="Peptide methionine sulphoxide reductase MsrA"/>
    <property type="match status" value="1"/>
</dbReference>
<dbReference type="Proteomes" id="UP000035067">
    <property type="component" value="Unassembled WGS sequence"/>
</dbReference>
<dbReference type="AlphaFoldDB" id="A0A0G2HMK7"/>